<reference evidence="1 2" key="1">
    <citation type="submission" date="2014-09" db="EMBL/GenBank/DDBJ databases">
        <authorList>
            <person name="Magalhaes I.L.F."/>
            <person name="Oliveira U."/>
            <person name="Santos F.R."/>
            <person name="Vidigal T.H.D.A."/>
            <person name="Brescovit A.D."/>
            <person name="Santos A.J."/>
        </authorList>
    </citation>
    <scope>NUCLEOTIDE SEQUENCE [LARGE SCALE GENOMIC DNA]</scope>
</reference>
<evidence type="ECO:0000313" key="2">
    <source>
        <dbReference type="Proteomes" id="UP000054845"/>
    </source>
</evidence>
<evidence type="ECO:0000313" key="1">
    <source>
        <dbReference type="EMBL" id="CEH13626.1"/>
    </source>
</evidence>
<sequence>MVCFALQIIRREEKVRGGEIRRASLRTTWNRVQFLNRCIACWHFLHSHRCHSSISTHARDKLRSYARRSSSSFGRIGRDKIVNAPGCGRPESLQKRGNYQDAMNKYMRLLLADTSNEVLAESLEPP</sequence>
<name>A0A0N7L9F3_9BASI</name>
<proteinExistence type="predicted"/>
<organism evidence="1 2">
    <name type="scientific">Ceraceosorus bombacis</name>
    <dbReference type="NCBI Taxonomy" id="401625"/>
    <lineage>
        <taxon>Eukaryota</taxon>
        <taxon>Fungi</taxon>
        <taxon>Dikarya</taxon>
        <taxon>Basidiomycota</taxon>
        <taxon>Ustilaginomycotina</taxon>
        <taxon>Exobasidiomycetes</taxon>
        <taxon>Ceraceosorales</taxon>
        <taxon>Ceraceosoraceae</taxon>
        <taxon>Ceraceosorus</taxon>
    </lineage>
</organism>
<dbReference type="Proteomes" id="UP000054845">
    <property type="component" value="Unassembled WGS sequence"/>
</dbReference>
<keyword evidence="2" id="KW-1185">Reference proteome</keyword>
<dbReference type="EMBL" id="CCYA01000221">
    <property type="protein sequence ID" value="CEH13626.1"/>
    <property type="molecule type" value="Genomic_DNA"/>
</dbReference>
<protein>
    <submittedName>
        <fullName evidence="1">Uncharacterized protein</fullName>
    </submittedName>
</protein>
<accession>A0A0N7L9F3</accession>
<dbReference type="AlphaFoldDB" id="A0A0N7L9F3"/>